<proteinExistence type="predicted"/>
<dbReference type="OrthoDB" id="1428898at2"/>
<dbReference type="Proteomes" id="UP000184231">
    <property type="component" value="Unassembled WGS sequence"/>
</dbReference>
<name>A0A1M6MI24_9FLAO</name>
<dbReference type="RefSeq" id="WP_072765878.1">
    <property type="nucleotide sequence ID" value="NZ_FQYX01000042.1"/>
</dbReference>
<organism evidence="1 2">
    <name type="scientific">Arenibacter nanhaiticus</name>
    <dbReference type="NCBI Taxonomy" id="558155"/>
    <lineage>
        <taxon>Bacteria</taxon>
        <taxon>Pseudomonadati</taxon>
        <taxon>Bacteroidota</taxon>
        <taxon>Flavobacteriia</taxon>
        <taxon>Flavobacteriales</taxon>
        <taxon>Flavobacteriaceae</taxon>
        <taxon>Arenibacter</taxon>
    </lineage>
</organism>
<accession>A0A1M6MI24</accession>
<protein>
    <submittedName>
        <fullName evidence="1">Uncharacterized protein</fullName>
    </submittedName>
</protein>
<dbReference type="EMBL" id="FQYX01000042">
    <property type="protein sequence ID" value="SHJ83112.1"/>
    <property type="molecule type" value="Genomic_DNA"/>
</dbReference>
<dbReference type="STRING" id="558155.SAMN04487911_1426"/>
<evidence type="ECO:0000313" key="2">
    <source>
        <dbReference type="Proteomes" id="UP000184231"/>
    </source>
</evidence>
<keyword evidence="2" id="KW-1185">Reference proteome</keyword>
<sequence>MKICFLIIVIIITNPIFSQIDFDQYKGQESKITINKEYAFVNLYPYYKNASTQDSLITSRIKPSIPEGALTEKYFDDLAKNDTSPSSFSIVLHSKLTIDINLIRHCFIKYKLNKNNEVSDFKVLELILDKNQWKEATETTKETNTIKDIFSYCSVNMLFEFYNQSDNPKFPVINELKTSAKNTNGILDLRILIQVIFENKAALDKYLFL</sequence>
<reference evidence="1 2" key="1">
    <citation type="submission" date="2016-11" db="EMBL/GenBank/DDBJ databases">
        <authorList>
            <person name="Jaros S."/>
            <person name="Januszkiewicz K."/>
            <person name="Wedrychowicz H."/>
        </authorList>
    </citation>
    <scope>NUCLEOTIDE SEQUENCE [LARGE SCALE GENOMIC DNA]</scope>
    <source>
        <strain evidence="1 2">CGMCC 1.8863</strain>
    </source>
</reference>
<dbReference type="AlphaFoldDB" id="A0A1M6MI24"/>
<gene>
    <name evidence="1" type="ORF">SAMN04487911_1426</name>
</gene>
<evidence type="ECO:0000313" key="1">
    <source>
        <dbReference type="EMBL" id="SHJ83112.1"/>
    </source>
</evidence>